<dbReference type="InterPro" id="IPR008266">
    <property type="entry name" value="Tyr_kinase_AS"/>
</dbReference>
<comment type="caution">
    <text evidence="2">The sequence shown here is derived from an EMBL/GenBank/DDBJ whole genome shotgun (WGS) entry which is preliminary data.</text>
</comment>
<dbReference type="Gene3D" id="1.10.510.10">
    <property type="entry name" value="Transferase(Phosphotransferase) domain 1"/>
    <property type="match status" value="1"/>
</dbReference>
<dbReference type="AlphaFoldDB" id="A0A918GNQ3"/>
<dbReference type="InterPro" id="IPR051681">
    <property type="entry name" value="Ser/Thr_Kinases-Pseudokinases"/>
</dbReference>
<proteinExistence type="predicted"/>
<dbReference type="InterPro" id="IPR011009">
    <property type="entry name" value="Kinase-like_dom_sf"/>
</dbReference>
<name>A0A918GNQ3_STRGD</name>
<dbReference type="PANTHER" id="PTHR44329:SF260">
    <property type="entry name" value="PROTEIN KINASE DOMAIN-CONTAINING PROTEIN"/>
    <property type="match status" value="1"/>
</dbReference>
<gene>
    <name evidence="2" type="ORF">GCM10010238_44460</name>
</gene>
<evidence type="ECO:0000259" key="1">
    <source>
        <dbReference type="PROSITE" id="PS50011"/>
    </source>
</evidence>
<dbReference type="PANTHER" id="PTHR44329">
    <property type="entry name" value="SERINE/THREONINE-PROTEIN KINASE TNNI3K-RELATED"/>
    <property type="match status" value="1"/>
</dbReference>
<dbReference type="InterPro" id="IPR000719">
    <property type="entry name" value="Prot_kinase_dom"/>
</dbReference>
<sequence length="473" mass="51594">MASRWDLGGLLRPVEDEYHQLWPLSHSIGAGGQGEVWLARGGRTAIKMITAPTQEAAEAVHTRLRRIQRLPLSDVPLAGVLALLAPPKLGYVMELADEMVPLDTLCVPDEEDLAAWYLRTGGLERRLRLLARLADAVARLHSRAIVYQDLSPSNVLVSAAPEQQEIRLIDVDNLGLVSTVASAPVHTPGYGAPEIVSGRGGATTLADAHALAVLIFETLTASHPFRGDEVLDSDPAYQQEYADCFRLPWIDHPTDRTNECTFGITPREEVLSGQLWGLATRCFVDAVTDPSVRPSAARWAAALHSAAGQTVKCPECRWSYRAAASSCLACGRPRDRVWLLRHGLTGPVGTEPGDGSGNEDDTPRVELSEVPLPDFTVLRPDSETTLTARHSLPAPDRLDAVVAQLRSQGRDVTVSNVSRDSLWLDHQDGRPWREIGQGSQATVPVDGRPWTLHFGRQGVIHRWVRLMALEASG</sequence>
<dbReference type="PROSITE" id="PS50011">
    <property type="entry name" value="PROTEIN_KINASE_DOM"/>
    <property type="match status" value="1"/>
</dbReference>
<organism evidence="2 3">
    <name type="scientific">Streptomyces griseoviridis</name>
    <dbReference type="NCBI Taxonomy" id="45398"/>
    <lineage>
        <taxon>Bacteria</taxon>
        <taxon>Bacillati</taxon>
        <taxon>Actinomycetota</taxon>
        <taxon>Actinomycetes</taxon>
        <taxon>Kitasatosporales</taxon>
        <taxon>Streptomycetaceae</taxon>
        <taxon>Streptomyces</taxon>
    </lineage>
</organism>
<feature type="domain" description="Protein kinase" evidence="1">
    <location>
        <begin position="22"/>
        <end position="307"/>
    </location>
</feature>
<reference evidence="2" key="2">
    <citation type="submission" date="2020-09" db="EMBL/GenBank/DDBJ databases">
        <authorList>
            <person name="Sun Q."/>
            <person name="Ohkuma M."/>
        </authorList>
    </citation>
    <scope>NUCLEOTIDE SEQUENCE</scope>
    <source>
        <strain evidence="2">JCM 4234</strain>
    </source>
</reference>
<evidence type="ECO:0000313" key="2">
    <source>
        <dbReference type="EMBL" id="GGS50053.1"/>
    </source>
</evidence>
<reference evidence="2" key="1">
    <citation type="journal article" date="2014" name="Int. J. Syst. Evol. Microbiol.">
        <title>Complete genome sequence of Corynebacterium casei LMG S-19264T (=DSM 44701T), isolated from a smear-ripened cheese.</title>
        <authorList>
            <consortium name="US DOE Joint Genome Institute (JGI-PGF)"/>
            <person name="Walter F."/>
            <person name="Albersmeier A."/>
            <person name="Kalinowski J."/>
            <person name="Ruckert C."/>
        </authorList>
    </citation>
    <scope>NUCLEOTIDE SEQUENCE</scope>
    <source>
        <strain evidence="2">JCM 4234</strain>
    </source>
</reference>
<protein>
    <recommendedName>
        <fullName evidence="1">Protein kinase domain-containing protein</fullName>
    </recommendedName>
</protein>
<dbReference type="PROSITE" id="PS00109">
    <property type="entry name" value="PROTEIN_KINASE_TYR"/>
    <property type="match status" value="1"/>
</dbReference>
<dbReference type="EMBL" id="BMSL01000014">
    <property type="protein sequence ID" value="GGS50053.1"/>
    <property type="molecule type" value="Genomic_DNA"/>
</dbReference>
<dbReference type="SUPFAM" id="SSF56112">
    <property type="entry name" value="Protein kinase-like (PK-like)"/>
    <property type="match status" value="1"/>
</dbReference>
<accession>A0A918GNQ3</accession>
<dbReference type="GO" id="GO:0005524">
    <property type="term" value="F:ATP binding"/>
    <property type="evidence" value="ECO:0007669"/>
    <property type="project" value="InterPro"/>
</dbReference>
<evidence type="ECO:0000313" key="3">
    <source>
        <dbReference type="Proteomes" id="UP000653493"/>
    </source>
</evidence>
<dbReference type="GO" id="GO:0004674">
    <property type="term" value="F:protein serine/threonine kinase activity"/>
    <property type="evidence" value="ECO:0007669"/>
    <property type="project" value="TreeGrafter"/>
</dbReference>
<dbReference type="Proteomes" id="UP000653493">
    <property type="component" value="Unassembled WGS sequence"/>
</dbReference>
<keyword evidence="3" id="KW-1185">Reference proteome</keyword>
<dbReference type="Pfam" id="PF00069">
    <property type="entry name" value="Pkinase"/>
    <property type="match status" value="1"/>
</dbReference>
<dbReference type="SMART" id="SM00220">
    <property type="entry name" value="S_TKc"/>
    <property type="match status" value="1"/>
</dbReference>